<accession>A0A2W5K599</accession>
<evidence type="ECO:0000313" key="3">
    <source>
        <dbReference type="EMBL" id="PZP89956.1"/>
    </source>
</evidence>
<feature type="region of interest" description="Disordered" evidence="1">
    <location>
        <begin position="57"/>
        <end position="79"/>
    </location>
</feature>
<keyword evidence="2" id="KW-0472">Membrane</keyword>
<reference evidence="3 4" key="1">
    <citation type="submission" date="2017-08" db="EMBL/GenBank/DDBJ databases">
        <title>Infants hospitalized years apart are colonized by the same room-sourced microbial strains.</title>
        <authorList>
            <person name="Brooks B."/>
            <person name="Olm M.R."/>
            <person name="Firek B.A."/>
            <person name="Baker R."/>
            <person name="Thomas B.C."/>
            <person name="Morowitz M.J."/>
            <person name="Banfield J.F."/>
        </authorList>
    </citation>
    <scope>NUCLEOTIDE SEQUENCE [LARGE SCALE GENOMIC DNA]</scope>
    <source>
        <strain evidence="3">S2_006_000_R1_57</strain>
    </source>
</reference>
<gene>
    <name evidence="3" type="ORF">DI579_02040</name>
</gene>
<name>A0A2W5K599_9ACTN</name>
<dbReference type="AlphaFoldDB" id="A0A2W5K599"/>
<dbReference type="Proteomes" id="UP000248606">
    <property type="component" value="Unassembled WGS sequence"/>
</dbReference>
<keyword evidence="2" id="KW-0812">Transmembrane</keyword>
<keyword evidence="2" id="KW-1133">Transmembrane helix</keyword>
<feature type="transmembrane region" description="Helical" evidence="2">
    <location>
        <begin position="31"/>
        <end position="47"/>
    </location>
</feature>
<dbReference type="RefSeq" id="WP_290595251.1">
    <property type="nucleotide sequence ID" value="NZ_CAKZIO010000003.1"/>
</dbReference>
<evidence type="ECO:0000256" key="1">
    <source>
        <dbReference type="SAM" id="MobiDB-lite"/>
    </source>
</evidence>
<proteinExistence type="predicted"/>
<evidence type="ECO:0000313" key="4">
    <source>
        <dbReference type="Proteomes" id="UP000248606"/>
    </source>
</evidence>
<protein>
    <submittedName>
        <fullName evidence="3">Uncharacterized protein</fullName>
    </submittedName>
</protein>
<feature type="compositionally biased region" description="Polar residues" evidence="1">
    <location>
        <begin position="60"/>
        <end position="72"/>
    </location>
</feature>
<comment type="caution">
    <text evidence="3">The sequence shown here is derived from an EMBL/GenBank/DDBJ whole genome shotgun (WGS) entry which is preliminary data.</text>
</comment>
<dbReference type="EMBL" id="QFOZ01000001">
    <property type="protein sequence ID" value="PZP89956.1"/>
    <property type="molecule type" value="Genomic_DNA"/>
</dbReference>
<organism evidence="3 4">
    <name type="scientific">Lawsonella clevelandensis</name>
    <dbReference type="NCBI Taxonomy" id="1528099"/>
    <lineage>
        <taxon>Bacteria</taxon>
        <taxon>Bacillati</taxon>
        <taxon>Actinomycetota</taxon>
        <taxon>Actinomycetes</taxon>
        <taxon>Mycobacteriales</taxon>
        <taxon>Lawsonellaceae</taxon>
        <taxon>Lawsonella</taxon>
    </lineage>
</organism>
<sequence length="79" mass="8691">MKSKIITALLAILLAVEFALAAYAILAHQWLGLIVMTLLIFAVMYFLDREVRRMKGELPPTSTNGKGPSQPSHRGKNPA</sequence>
<evidence type="ECO:0000256" key="2">
    <source>
        <dbReference type="SAM" id="Phobius"/>
    </source>
</evidence>